<evidence type="ECO:0000259" key="1">
    <source>
        <dbReference type="Pfam" id="PF01847"/>
    </source>
</evidence>
<dbReference type="SUPFAM" id="SSF49468">
    <property type="entry name" value="VHL"/>
    <property type="match status" value="1"/>
</dbReference>
<evidence type="ECO:0000313" key="3">
    <source>
        <dbReference type="WBParaSite" id="SPAL_0000249500.1"/>
    </source>
</evidence>
<reference evidence="3" key="1">
    <citation type="submission" date="2017-02" db="UniProtKB">
        <authorList>
            <consortium name="WormBaseParasite"/>
        </authorList>
    </citation>
    <scope>IDENTIFICATION</scope>
</reference>
<dbReference type="InterPro" id="IPR024053">
    <property type="entry name" value="VHL_beta_dom"/>
</dbReference>
<sequence length="177" mass="20660">MDGIEIYDSILACGHKSPNSIDPVRIVFRNTLRKHICIYWIDHNGKFTFYGLLPSRKNLTIDSYTGHLWCVRCFETGNLIKLKLTHENGSSYLKEVPSIDELHNYQRNFAVFYPVEEVKSLRDILLTYFSKLPQESSIESLPLPDGITENIIRCSQFTKNFHSQTRREVSMAMMERH</sequence>
<dbReference type="Pfam" id="PF01847">
    <property type="entry name" value="VHL"/>
    <property type="match status" value="1"/>
</dbReference>
<feature type="domain" description="von Hippel-Lindau disease tumour suppressor beta" evidence="1">
    <location>
        <begin position="17"/>
        <end position="76"/>
    </location>
</feature>
<dbReference type="InterPro" id="IPR036208">
    <property type="entry name" value="VHL_sf"/>
</dbReference>
<accession>A0A0N5B8X3</accession>
<dbReference type="Proteomes" id="UP000046392">
    <property type="component" value="Unplaced"/>
</dbReference>
<dbReference type="AlphaFoldDB" id="A0A0N5B8X3"/>
<proteinExistence type="predicted"/>
<evidence type="ECO:0000313" key="2">
    <source>
        <dbReference type="Proteomes" id="UP000046392"/>
    </source>
</evidence>
<dbReference type="WBParaSite" id="SPAL_0000249500.1">
    <property type="protein sequence ID" value="SPAL_0000249500.1"/>
    <property type="gene ID" value="SPAL_0000249500"/>
</dbReference>
<organism evidence="2 3">
    <name type="scientific">Strongyloides papillosus</name>
    <name type="common">Intestinal threadworm</name>
    <dbReference type="NCBI Taxonomy" id="174720"/>
    <lineage>
        <taxon>Eukaryota</taxon>
        <taxon>Metazoa</taxon>
        <taxon>Ecdysozoa</taxon>
        <taxon>Nematoda</taxon>
        <taxon>Chromadorea</taxon>
        <taxon>Rhabditida</taxon>
        <taxon>Tylenchina</taxon>
        <taxon>Panagrolaimomorpha</taxon>
        <taxon>Strongyloidoidea</taxon>
        <taxon>Strongyloididae</taxon>
        <taxon>Strongyloides</taxon>
    </lineage>
</organism>
<dbReference type="InterPro" id="IPR037140">
    <property type="entry name" value="VHL_beta_dom_sf"/>
</dbReference>
<name>A0A0N5B8X3_STREA</name>
<keyword evidence="2" id="KW-1185">Reference proteome</keyword>
<protein>
    <submittedName>
        <fullName evidence="3">VHL domain-containing protein</fullName>
    </submittedName>
</protein>
<dbReference type="Gene3D" id="2.60.40.780">
    <property type="entry name" value="von Hippel-Lindau disease tumour suppressor, beta domain"/>
    <property type="match status" value="1"/>
</dbReference>